<evidence type="ECO:0008006" key="11">
    <source>
        <dbReference type="Google" id="ProtNLM"/>
    </source>
</evidence>
<gene>
    <name evidence="9" type="ORF">NA57DRAFT_36254</name>
</gene>
<dbReference type="GO" id="GO:0034257">
    <property type="term" value="F:nicotinamide riboside transmembrane transporter activity"/>
    <property type="evidence" value="ECO:0007669"/>
    <property type="project" value="TreeGrafter"/>
</dbReference>
<dbReference type="Proteomes" id="UP000799772">
    <property type="component" value="Unassembled WGS sequence"/>
</dbReference>
<protein>
    <recommendedName>
        <fullName evidence="11">Nucleoside transporter family</fullName>
    </recommendedName>
</protein>
<keyword evidence="4 8" id="KW-0812">Transmembrane</keyword>
<feature type="transmembrane region" description="Helical" evidence="8">
    <location>
        <begin position="118"/>
        <end position="140"/>
    </location>
</feature>
<proteinExistence type="inferred from homology"/>
<feature type="transmembrane region" description="Helical" evidence="8">
    <location>
        <begin position="146"/>
        <end position="173"/>
    </location>
</feature>
<dbReference type="InterPro" id="IPR036259">
    <property type="entry name" value="MFS_trans_sf"/>
</dbReference>
<dbReference type="Pfam" id="PF01733">
    <property type="entry name" value="Nucleoside_tran"/>
    <property type="match status" value="1"/>
</dbReference>
<feature type="transmembrane region" description="Helical" evidence="8">
    <location>
        <begin position="48"/>
        <end position="68"/>
    </location>
</feature>
<evidence type="ECO:0000256" key="2">
    <source>
        <dbReference type="ARBA" id="ARBA00007965"/>
    </source>
</evidence>
<evidence type="ECO:0000256" key="5">
    <source>
        <dbReference type="ARBA" id="ARBA00022989"/>
    </source>
</evidence>
<dbReference type="InterPro" id="IPR002259">
    <property type="entry name" value="Eqnu_transpt"/>
</dbReference>
<dbReference type="AlphaFoldDB" id="A0A9P4MCN0"/>
<dbReference type="PANTHER" id="PTHR10332">
    <property type="entry name" value="EQUILIBRATIVE NUCLEOSIDE TRANSPORTER"/>
    <property type="match status" value="1"/>
</dbReference>
<feature type="transmembrane region" description="Helical" evidence="8">
    <location>
        <begin position="425"/>
        <end position="448"/>
    </location>
</feature>
<evidence type="ECO:0000256" key="1">
    <source>
        <dbReference type="ARBA" id="ARBA00004141"/>
    </source>
</evidence>
<evidence type="ECO:0000256" key="8">
    <source>
        <dbReference type="SAM" id="Phobius"/>
    </source>
</evidence>
<comment type="caution">
    <text evidence="9">The sequence shown here is derived from an EMBL/GenBank/DDBJ whole genome shotgun (WGS) entry which is preliminary data.</text>
</comment>
<evidence type="ECO:0000313" key="9">
    <source>
        <dbReference type="EMBL" id="KAF2100824.1"/>
    </source>
</evidence>
<dbReference type="SUPFAM" id="SSF103473">
    <property type="entry name" value="MFS general substrate transporter"/>
    <property type="match status" value="1"/>
</dbReference>
<comment type="subcellular location">
    <subcellularLocation>
        <location evidence="1">Membrane</location>
        <topology evidence="1">Multi-pass membrane protein</topology>
    </subcellularLocation>
</comment>
<dbReference type="GO" id="GO:0015205">
    <property type="term" value="F:nucleobase transmembrane transporter activity"/>
    <property type="evidence" value="ECO:0007669"/>
    <property type="project" value="TreeGrafter"/>
</dbReference>
<feature type="transmembrane region" description="Helical" evidence="8">
    <location>
        <begin position="357"/>
        <end position="375"/>
    </location>
</feature>
<feature type="transmembrane region" description="Helical" evidence="8">
    <location>
        <begin position="185"/>
        <end position="205"/>
    </location>
</feature>
<dbReference type="GO" id="GO:0005886">
    <property type="term" value="C:plasma membrane"/>
    <property type="evidence" value="ECO:0007669"/>
    <property type="project" value="TreeGrafter"/>
</dbReference>
<keyword evidence="10" id="KW-1185">Reference proteome</keyword>
<keyword evidence="5 8" id="KW-1133">Transmembrane helix</keyword>
<keyword evidence="3" id="KW-0813">Transport</keyword>
<dbReference type="OrthoDB" id="46396at2759"/>
<organism evidence="9 10">
    <name type="scientific">Rhizodiscina lignyota</name>
    <dbReference type="NCBI Taxonomy" id="1504668"/>
    <lineage>
        <taxon>Eukaryota</taxon>
        <taxon>Fungi</taxon>
        <taxon>Dikarya</taxon>
        <taxon>Ascomycota</taxon>
        <taxon>Pezizomycotina</taxon>
        <taxon>Dothideomycetes</taxon>
        <taxon>Pleosporomycetidae</taxon>
        <taxon>Aulographales</taxon>
        <taxon>Rhizodiscinaceae</taxon>
        <taxon>Rhizodiscina</taxon>
    </lineage>
</organism>
<evidence type="ECO:0000256" key="7">
    <source>
        <dbReference type="SAM" id="MobiDB-lite"/>
    </source>
</evidence>
<feature type="compositionally biased region" description="Basic and acidic residues" evidence="7">
    <location>
        <begin position="24"/>
        <end position="35"/>
    </location>
</feature>
<dbReference type="PRINTS" id="PR01130">
    <property type="entry name" value="DERENTRNSPRT"/>
</dbReference>
<dbReference type="Gene3D" id="1.20.1250.20">
    <property type="entry name" value="MFS general substrate transporter like domains"/>
    <property type="match status" value="1"/>
</dbReference>
<dbReference type="PIRSF" id="PIRSF016379">
    <property type="entry name" value="ENT"/>
    <property type="match status" value="1"/>
</dbReference>
<comment type="similarity">
    <text evidence="2">Belongs to the SLC29A/ENT transporter (TC 2.A.57) family.</text>
</comment>
<dbReference type="PANTHER" id="PTHR10332:SF88">
    <property type="entry name" value="EQUILIBRATIVE NUCLEOSIDE TRANSPORTER 1, ISOFORM A"/>
    <property type="match status" value="1"/>
</dbReference>
<keyword evidence="6 8" id="KW-0472">Membrane</keyword>
<evidence type="ECO:0000256" key="6">
    <source>
        <dbReference type="ARBA" id="ARBA00023136"/>
    </source>
</evidence>
<feature type="transmembrane region" description="Helical" evidence="8">
    <location>
        <begin position="387"/>
        <end position="405"/>
    </location>
</feature>
<reference evidence="9" key="1">
    <citation type="journal article" date="2020" name="Stud. Mycol.">
        <title>101 Dothideomycetes genomes: a test case for predicting lifestyles and emergence of pathogens.</title>
        <authorList>
            <person name="Haridas S."/>
            <person name="Albert R."/>
            <person name="Binder M."/>
            <person name="Bloem J."/>
            <person name="Labutti K."/>
            <person name="Salamov A."/>
            <person name="Andreopoulos B."/>
            <person name="Baker S."/>
            <person name="Barry K."/>
            <person name="Bills G."/>
            <person name="Bluhm B."/>
            <person name="Cannon C."/>
            <person name="Castanera R."/>
            <person name="Culley D."/>
            <person name="Daum C."/>
            <person name="Ezra D."/>
            <person name="Gonzalez J."/>
            <person name="Henrissat B."/>
            <person name="Kuo A."/>
            <person name="Liang C."/>
            <person name="Lipzen A."/>
            <person name="Lutzoni F."/>
            <person name="Magnuson J."/>
            <person name="Mondo S."/>
            <person name="Nolan M."/>
            <person name="Ohm R."/>
            <person name="Pangilinan J."/>
            <person name="Park H.-J."/>
            <person name="Ramirez L."/>
            <person name="Alfaro M."/>
            <person name="Sun H."/>
            <person name="Tritt A."/>
            <person name="Yoshinaga Y."/>
            <person name="Zwiers L.-H."/>
            <person name="Turgeon B."/>
            <person name="Goodwin S."/>
            <person name="Spatafora J."/>
            <person name="Crous P."/>
            <person name="Grigoriev I."/>
        </authorList>
    </citation>
    <scope>NUCLEOTIDE SEQUENCE</scope>
    <source>
        <strain evidence="9">CBS 133067</strain>
    </source>
</reference>
<evidence type="ECO:0000256" key="3">
    <source>
        <dbReference type="ARBA" id="ARBA00022448"/>
    </source>
</evidence>
<feature type="transmembrane region" description="Helical" evidence="8">
    <location>
        <begin position="225"/>
        <end position="247"/>
    </location>
</feature>
<dbReference type="EMBL" id="ML978124">
    <property type="protein sequence ID" value="KAF2100824.1"/>
    <property type="molecule type" value="Genomic_DNA"/>
</dbReference>
<dbReference type="GO" id="GO:0000329">
    <property type="term" value="C:fungal-type vacuole membrane"/>
    <property type="evidence" value="ECO:0007669"/>
    <property type="project" value="TreeGrafter"/>
</dbReference>
<sequence length="450" mass="49204">MERVKRVFRRTPSYQPLLENGGADTDHGNDWDERDGREGEKKFSWMDYLIFMLIGVAMLWAWNMFLAAGPYFQRRFQSSPWVLKNFQAAELSISTVANLGAMLLLTNLQARANYPGRIIWSLVINMVAFTLLAISTRLFTSVSAGVYFGFVLVMVLAASLAAGLCQNGVFAYVSGFGREEYPQGIMTGQAVAGVLPCIAQIVSVMGAPAKDKGNGVPEQSSTSAFSYFLTATAVSLLTLVAFLYLVARNRDKHGKKLVPDNAPAEDAVRRSVPMLTLLSKLRWLAGAVFLTFGITMVFPVFTQKIESVNPPAPDNHFPITQPASFIPLAFLFWNSGDLVGRLCTGIPALRLTSRPKLVFILSVARVIFIPMYLLCNIRNEGAKIPSDFFYLVIVQFLFGLTNGFIGSTCMMGAVDWVDPEEREAAGGFMGLCLVSGLTVGSLLSFLAAGS</sequence>
<feature type="region of interest" description="Disordered" evidence="7">
    <location>
        <begin position="15"/>
        <end position="35"/>
    </location>
</feature>
<accession>A0A9P4MCN0</accession>
<evidence type="ECO:0000256" key="4">
    <source>
        <dbReference type="ARBA" id="ARBA00022692"/>
    </source>
</evidence>
<name>A0A9P4MCN0_9PEZI</name>
<feature type="transmembrane region" description="Helical" evidence="8">
    <location>
        <begin position="88"/>
        <end position="106"/>
    </location>
</feature>
<feature type="transmembrane region" description="Helical" evidence="8">
    <location>
        <begin position="283"/>
        <end position="301"/>
    </location>
</feature>
<evidence type="ECO:0000313" key="10">
    <source>
        <dbReference type="Proteomes" id="UP000799772"/>
    </source>
</evidence>